<evidence type="ECO:0000313" key="6">
    <source>
        <dbReference type="EMBL" id="CAB3365769.1"/>
    </source>
</evidence>
<dbReference type="FunFam" id="3.50.80.10:FF:000001">
    <property type="entry name" value="D-aminoacyl-tRNA deacylase"/>
    <property type="match status" value="1"/>
</dbReference>
<dbReference type="Pfam" id="PF02580">
    <property type="entry name" value="Tyr_Deacylase"/>
    <property type="match status" value="1"/>
</dbReference>
<keyword evidence="5" id="KW-0378">Hydrolase</keyword>
<sequence length="162" mass="17988">MRALIQRVGGAKVSVNGEVVSSIGKGLCVLIGINRDDGPKDLEYIVRKILNVRLFDDESGVRWKCSAKEKQLEILCVSQFTLYHELKGNKPDFHNSMGPDAAKTFYSTFLDELKKQYNPALIKDGKFGEYMKVEIDNDGPVTIMLESLNSKGKGGNDKNDTA</sequence>
<evidence type="ECO:0000313" key="7">
    <source>
        <dbReference type="Proteomes" id="UP000494165"/>
    </source>
</evidence>
<evidence type="ECO:0000256" key="1">
    <source>
        <dbReference type="ARBA" id="ARBA00009673"/>
    </source>
</evidence>
<proteinExistence type="inferred from homology"/>
<comment type="catalytic activity">
    <reaction evidence="3">
        <text>glycyl-tRNA(Ala) + H2O = tRNA(Ala) + glycine + H(+)</text>
        <dbReference type="Rhea" id="RHEA:53744"/>
        <dbReference type="Rhea" id="RHEA-COMP:9657"/>
        <dbReference type="Rhea" id="RHEA-COMP:13640"/>
        <dbReference type="ChEBI" id="CHEBI:15377"/>
        <dbReference type="ChEBI" id="CHEBI:15378"/>
        <dbReference type="ChEBI" id="CHEBI:57305"/>
        <dbReference type="ChEBI" id="CHEBI:78442"/>
        <dbReference type="ChEBI" id="CHEBI:78522"/>
        <dbReference type="EC" id="3.1.1.96"/>
    </reaction>
</comment>
<comment type="catalytic activity">
    <reaction evidence="4">
        <text>a D-aminoacyl-tRNA + H2O = a tRNA + a D-alpha-amino acid + H(+)</text>
        <dbReference type="Rhea" id="RHEA:13953"/>
        <dbReference type="Rhea" id="RHEA-COMP:10123"/>
        <dbReference type="Rhea" id="RHEA-COMP:10124"/>
        <dbReference type="ChEBI" id="CHEBI:15377"/>
        <dbReference type="ChEBI" id="CHEBI:15378"/>
        <dbReference type="ChEBI" id="CHEBI:59871"/>
        <dbReference type="ChEBI" id="CHEBI:78442"/>
        <dbReference type="ChEBI" id="CHEBI:79333"/>
        <dbReference type="EC" id="3.1.1.96"/>
    </reaction>
</comment>
<dbReference type="SUPFAM" id="SSF69500">
    <property type="entry name" value="DTD-like"/>
    <property type="match status" value="1"/>
</dbReference>
<dbReference type="PANTHER" id="PTHR10472">
    <property type="entry name" value="D-TYROSYL-TRNA TYR DEACYLASE"/>
    <property type="match status" value="1"/>
</dbReference>
<evidence type="ECO:0000256" key="2">
    <source>
        <dbReference type="ARBA" id="ARBA00013056"/>
    </source>
</evidence>
<dbReference type="GO" id="GO:0051500">
    <property type="term" value="F:D-tyrosyl-tRNA(Tyr) deacylase activity"/>
    <property type="evidence" value="ECO:0007669"/>
    <property type="project" value="TreeGrafter"/>
</dbReference>
<dbReference type="InterPro" id="IPR023509">
    <property type="entry name" value="DTD-like_sf"/>
</dbReference>
<evidence type="ECO:0000256" key="5">
    <source>
        <dbReference type="RuleBase" id="RU003470"/>
    </source>
</evidence>
<keyword evidence="7" id="KW-1185">Reference proteome</keyword>
<evidence type="ECO:0000256" key="4">
    <source>
        <dbReference type="ARBA" id="ARBA00048018"/>
    </source>
</evidence>
<dbReference type="EC" id="3.1.1.96" evidence="2 5"/>
<dbReference type="Gene3D" id="3.50.80.10">
    <property type="entry name" value="D-tyrosyl-tRNA(Tyr) deacylase"/>
    <property type="match status" value="1"/>
</dbReference>
<organism evidence="6 7">
    <name type="scientific">Cloeon dipterum</name>
    <dbReference type="NCBI Taxonomy" id="197152"/>
    <lineage>
        <taxon>Eukaryota</taxon>
        <taxon>Metazoa</taxon>
        <taxon>Ecdysozoa</taxon>
        <taxon>Arthropoda</taxon>
        <taxon>Hexapoda</taxon>
        <taxon>Insecta</taxon>
        <taxon>Pterygota</taxon>
        <taxon>Palaeoptera</taxon>
        <taxon>Ephemeroptera</taxon>
        <taxon>Pisciforma</taxon>
        <taxon>Baetidae</taxon>
        <taxon>Cloeon</taxon>
    </lineage>
</organism>
<reference evidence="6 7" key="1">
    <citation type="submission" date="2020-04" db="EMBL/GenBank/DDBJ databases">
        <authorList>
            <person name="Alioto T."/>
            <person name="Alioto T."/>
            <person name="Gomez Garrido J."/>
        </authorList>
    </citation>
    <scope>NUCLEOTIDE SEQUENCE [LARGE SCALE GENOMIC DNA]</scope>
</reference>
<name>A0A8S1C1J4_9INSE</name>
<dbReference type="Proteomes" id="UP000494165">
    <property type="component" value="Unassembled WGS sequence"/>
</dbReference>
<gene>
    <name evidence="6" type="ORF">CLODIP_2_CD06596</name>
</gene>
<protein>
    <recommendedName>
        <fullName evidence="2 5">D-aminoacyl-tRNA deacylase</fullName>
        <ecNumber evidence="2 5">3.1.1.96</ecNumber>
    </recommendedName>
</protein>
<dbReference type="EMBL" id="CADEPI010000022">
    <property type="protein sequence ID" value="CAB3365769.1"/>
    <property type="molecule type" value="Genomic_DNA"/>
</dbReference>
<dbReference type="NCBIfam" id="TIGR00256">
    <property type="entry name" value="D-aminoacyl-tRNA deacylase"/>
    <property type="match status" value="1"/>
</dbReference>
<evidence type="ECO:0000256" key="3">
    <source>
        <dbReference type="ARBA" id="ARBA00047676"/>
    </source>
</evidence>
<dbReference type="GO" id="GO:0005737">
    <property type="term" value="C:cytoplasm"/>
    <property type="evidence" value="ECO:0007669"/>
    <property type="project" value="UniProtKB-SubCell"/>
</dbReference>
<accession>A0A8S1C1J4</accession>
<comment type="subcellular location">
    <subcellularLocation>
        <location evidence="5">Cytoplasm</location>
    </subcellularLocation>
</comment>
<dbReference type="PANTHER" id="PTHR10472:SF5">
    <property type="entry name" value="D-AMINOACYL-TRNA DEACYLASE 1"/>
    <property type="match status" value="1"/>
</dbReference>
<dbReference type="GO" id="GO:0000049">
    <property type="term" value="F:tRNA binding"/>
    <property type="evidence" value="ECO:0007669"/>
    <property type="project" value="UniProtKB-KW"/>
</dbReference>
<dbReference type="OrthoDB" id="275783at2759"/>
<comment type="caution">
    <text evidence="6">The sequence shown here is derived from an EMBL/GenBank/DDBJ whole genome shotgun (WGS) entry which is preliminary data.</text>
</comment>
<keyword evidence="5" id="KW-0963">Cytoplasm</keyword>
<dbReference type="CDD" id="cd00563">
    <property type="entry name" value="Dtyr_deacylase"/>
    <property type="match status" value="1"/>
</dbReference>
<dbReference type="InterPro" id="IPR003732">
    <property type="entry name" value="Daa-tRNA_deacyls_DTD"/>
</dbReference>
<comment type="similarity">
    <text evidence="1 5">Belongs to the DTD family.</text>
</comment>
<keyword evidence="5" id="KW-0694">RNA-binding</keyword>
<keyword evidence="5" id="KW-0820">tRNA-binding</keyword>
<dbReference type="AlphaFoldDB" id="A0A8S1C1J4"/>